<feature type="transmembrane region" description="Helical" evidence="5">
    <location>
        <begin position="141"/>
        <end position="162"/>
    </location>
</feature>
<dbReference type="PROSITE" id="PS50850">
    <property type="entry name" value="MFS"/>
    <property type="match status" value="1"/>
</dbReference>
<evidence type="ECO:0000256" key="5">
    <source>
        <dbReference type="SAM" id="Phobius"/>
    </source>
</evidence>
<proteinExistence type="predicted"/>
<evidence type="ECO:0000256" key="2">
    <source>
        <dbReference type="ARBA" id="ARBA00022692"/>
    </source>
</evidence>
<feature type="transmembrane region" description="Helical" evidence="5">
    <location>
        <begin position="20"/>
        <end position="42"/>
    </location>
</feature>
<dbReference type="InterPro" id="IPR036259">
    <property type="entry name" value="MFS_trans_sf"/>
</dbReference>
<evidence type="ECO:0000313" key="8">
    <source>
        <dbReference type="Proteomes" id="UP001239085"/>
    </source>
</evidence>
<feature type="transmembrane region" description="Helical" evidence="5">
    <location>
        <begin position="368"/>
        <end position="390"/>
    </location>
</feature>
<dbReference type="PANTHER" id="PTHR23531">
    <property type="entry name" value="QUINOLENE RESISTANCE PROTEIN NORA"/>
    <property type="match status" value="1"/>
</dbReference>
<dbReference type="EMBL" id="JAUSXK010000001">
    <property type="protein sequence ID" value="MDQ0643880.1"/>
    <property type="molecule type" value="Genomic_DNA"/>
</dbReference>
<dbReference type="InterPro" id="IPR011701">
    <property type="entry name" value="MFS"/>
</dbReference>
<dbReference type="Pfam" id="PF07690">
    <property type="entry name" value="MFS_1"/>
    <property type="match status" value="1"/>
</dbReference>
<comment type="caution">
    <text evidence="7">The sequence shown here is derived from an EMBL/GenBank/DDBJ whole genome shotgun (WGS) entry which is preliminary data.</text>
</comment>
<keyword evidence="2 5" id="KW-0812">Transmembrane</keyword>
<evidence type="ECO:0000256" key="1">
    <source>
        <dbReference type="ARBA" id="ARBA00004651"/>
    </source>
</evidence>
<feature type="transmembrane region" description="Helical" evidence="5">
    <location>
        <begin position="81"/>
        <end position="99"/>
    </location>
</feature>
<feature type="transmembrane region" description="Helical" evidence="5">
    <location>
        <begin position="243"/>
        <end position="265"/>
    </location>
</feature>
<organism evidence="7 8">
    <name type="scientific">Microbacterium murale</name>
    <dbReference type="NCBI Taxonomy" id="1081040"/>
    <lineage>
        <taxon>Bacteria</taxon>
        <taxon>Bacillati</taxon>
        <taxon>Actinomycetota</taxon>
        <taxon>Actinomycetes</taxon>
        <taxon>Micrococcales</taxon>
        <taxon>Microbacteriaceae</taxon>
        <taxon>Microbacterium</taxon>
    </lineage>
</organism>
<feature type="transmembrane region" description="Helical" evidence="5">
    <location>
        <begin position="210"/>
        <end position="237"/>
    </location>
</feature>
<dbReference type="PANTHER" id="PTHR23531:SF1">
    <property type="entry name" value="QUINOLENE RESISTANCE PROTEIN NORA"/>
    <property type="match status" value="1"/>
</dbReference>
<feature type="transmembrane region" description="Helical" evidence="5">
    <location>
        <begin position="277"/>
        <end position="297"/>
    </location>
</feature>
<sequence length="402" mass="40892">MTSTTATPHSVIRTPGIMALMSMSALCFAGFGALVSTVPLWAVRGGADEVGGGLVNAVMMAATVAVQTTVPAALRRFGWTPTLLAGVVLLGAPSLVLLMTDALPAILALSAVRGAGFAVITVCGSSAVARLVEPARRGRAIGLYGLSISAPQILLVPTSVWIADHVGFWVVFAVGAAPLIATVPAFLLARRLDRMPPSPAADHHPHRTSARVWLALIAPSIVLLTITAPGGALLTFVPQFPEVGGYAVAGLFALTACAAAARWLIGGLADRFGHLPFQPPLLLLGAAGLALCVWSMFGGGGAALIGGMAITGIAYGSLQNVTLIESFAAVGPRHRDIASAVWNIGFDCGTGIGALVVGFIAAQTNFGIALSTTSALCVVVAVVVLVRILVGRGRRHPAADEG</sequence>
<gene>
    <name evidence="7" type="ORF">QFZ46_002040</name>
</gene>
<feature type="domain" description="Major facilitator superfamily (MFS) profile" evidence="6">
    <location>
        <begin position="1"/>
        <end position="392"/>
    </location>
</feature>
<dbReference type="InterPro" id="IPR020846">
    <property type="entry name" value="MFS_dom"/>
</dbReference>
<evidence type="ECO:0000259" key="6">
    <source>
        <dbReference type="PROSITE" id="PS50850"/>
    </source>
</evidence>
<feature type="transmembrane region" description="Helical" evidence="5">
    <location>
        <begin position="54"/>
        <end position="74"/>
    </location>
</feature>
<feature type="transmembrane region" description="Helical" evidence="5">
    <location>
        <begin position="168"/>
        <end position="189"/>
    </location>
</feature>
<dbReference type="RefSeq" id="WP_307361040.1">
    <property type="nucleotide sequence ID" value="NZ_JAUSXK010000001.1"/>
</dbReference>
<feature type="transmembrane region" description="Helical" evidence="5">
    <location>
        <begin position="303"/>
        <end position="328"/>
    </location>
</feature>
<dbReference type="Proteomes" id="UP001239085">
    <property type="component" value="Unassembled WGS sequence"/>
</dbReference>
<evidence type="ECO:0000256" key="3">
    <source>
        <dbReference type="ARBA" id="ARBA00022989"/>
    </source>
</evidence>
<comment type="subcellular location">
    <subcellularLocation>
        <location evidence="1">Cell membrane</location>
        <topology evidence="1">Multi-pass membrane protein</topology>
    </subcellularLocation>
</comment>
<evidence type="ECO:0000256" key="4">
    <source>
        <dbReference type="ARBA" id="ARBA00023136"/>
    </source>
</evidence>
<keyword evidence="3 5" id="KW-1133">Transmembrane helix</keyword>
<dbReference type="Gene3D" id="1.20.1250.20">
    <property type="entry name" value="MFS general substrate transporter like domains"/>
    <property type="match status" value="1"/>
</dbReference>
<keyword evidence="4 5" id="KW-0472">Membrane</keyword>
<reference evidence="7 8" key="1">
    <citation type="submission" date="2023-07" db="EMBL/GenBank/DDBJ databases">
        <title>Comparative genomics of wheat-associated soil bacteria to identify genetic determinants of phenazine resistance.</title>
        <authorList>
            <person name="Mouncey N."/>
        </authorList>
    </citation>
    <scope>NUCLEOTIDE SEQUENCE [LARGE SCALE GENOMIC DNA]</scope>
    <source>
        <strain evidence="7 8">W2I7</strain>
    </source>
</reference>
<feature type="transmembrane region" description="Helical" evidence="5">
    <location>
        <begin position="340"/>
        <end position="362"/>
    </location>
</feature>
<name>A0ABU0P976_9MICO</name>
<feature type="transmembrane region" description="Helical" evidence="5">
    <location>
        <begin position="105"/>
        <end position="129"/>
    </location>
</feature>
<dbReference type="InterPro" id="IPR052714">
    <property type="entry name" value="MFS_Exporter"/>
</dbReference>
<protein>
    <submittedName>
        <fullName evidence="7">MFS family permease</fullName>
    </submittedName>
</protein>
<accession>A0ABU0P976</accession>
<keyword evidence="8" id="KW-1185">Reference proteome</keyword>
<evidence type="ECO:0000313" key="7">
    <source>
        <dbReference type="EMBL" id="MDQ0643880.1"/>
    </source>
</evidence>
<dbReference type="SUPFAM" id="SSF103473">
    <property type="entry name" value="MFS general substrate transporter"/>
    <property type="match status" value="1"/>
</dbReference>